<name>A0A7W7IKZ7_9CAUL</name>
<dbReference type="InterPro" id="IPR023347">
    <property type="entry name" value="Lysozyme_dom_sf"/>
</dbReference>
<accession>A0A7W7IKZ7</accession>
<keyword evidence="3 4" id="KW-0378">Hydrolase</keyword>
<evidence type="ECO:0000256" key="2">
    <source>
        <dbReference type="ARBA" id="ARBA00022638"/>
    </source>
</evidence>
<dbReference type="GO" id="GO:0031640">
    <property type="term" value="P:killing of cells of another organism"/>
    <property type="evidence" value="ECO:0007669"/>
    <property type="project" value="UniProtKB-KW"/>
</dbReference>
<gene>
    <name evidence="4" type="ORF">HNP32_000003</name>
</gene>
<dbReference type="Pfam" id="PF00959">
    <property type="entry name" value="Phage_lysozyme"/>
    <property type="match status" value="1"/>
</dbReference>
<dbReference type="GO" id="GO:0003796">
    <property type="term" value="F:lysozyme activity"/>
    <property type="evidence" value="ECO:0007669"/>
    <property type="project" value="UniProtKB-EC"/>
</dbReference>
<evidence type="ECO:0000313" key="5">
    <source>
        <dbReference type="Proteomes" id="UP000539957"/>
    </source>
</evidence>
<keyword evidence="5" id="KW-1185">Reference proteome</keyword>
<dbReference type="PANTHER" id="PTHR37406">
    <property type="entry name" value="T4-TYPE LYSOZYME 1-RELATED"/>
    <property type="match status" value="1"/>
</dbReference>
<keyword evidence="2 3" id="KW-0081">Bacteriolytic enzyme</keyword>
<dbReference type="EC" id="3.2.1.17" evidence="3"/>
<evidence type="ECO:0000313" key="4">
    <source>
        <dbReference type="EMBL" id="MBB4796289.1"/>
    </source>
</evidence>
<protein>
    <recommendedName>
        <fullName evidence="3">Lysozyme</fullName>
        <ecNumber evidence="3">3.2.1.17</ecNumber>
    </recommendedName>
</protein>
<sequence>MDRKALFDAVRPYAPGAKLRPEWVPMIDALADAMGLPRGAGAPGGPDPELIAALKKDEGLRLKAYPDPLSPRARTGKGSGAPWTIGYGRARGIQEGQVITEATAEAWLVEDAREHNTVIHAALPWLKRLDPVRRRVVENMHFNMGWDNPKTPSVEGLAQFKNTLSHIEAGRYAEAAAAMRVSLWAKQVKGRAVRLAREMETGRVAQ</sequence>
<dbReference type="PANTHER" id="PTHR37406:SF1">
    <property type="entry name" value="T4-TYPE LYSOZYME 1-RELATED"/>
    <property type="match status" value="1"/>
</dbReference>
<dbReference type="InterPro" id="IPR002196">
    <property type="entry name" value="Glyco_hydro_24"/>
</dbReference>
<dbReference type="Proteomes" id="UP000539957">
    <property type="component" value="Unassembled WGS sequence"/>
</dbReference>
<dbReference type="InterPro" id="IPR052619">
    <property type="entry name" value="Phage_lysozyme-like"/>
</dbReference>
<reference evidence="4 5" key="1">
    <citation type="submission" date="2020-08" db="EMBL/GenBank/DDBJ databases">
        <title>Functional genomics of gut bacteria from endangered species of beetles.</title>
        <authorList>
            <person name="Carlos-Shanley C."/>
        </authorList>
    </citation>
    <scope>NUCLEOTIDE SEQUENCE [LARGE SCALE GENOMIC DNA]</scope>
    <source>
        <strain evidence="4 5">S00123</strain>
    </source>
</reference>
<dbReference type="GO" id="GO:0042742">
    <property type="term" value="P:defense response to bacterium"/>
    <property type="evidence" value="ECO:0007669"/>
    <property type="project" value="UniProtKB-KW"/>
</dbReference>
<dbReference type="AlphaFoldDB" id="A0A7W7IKZ7"/>
<dbReference type="GO" id="GO:0016998">
    <property type="term" value="P:cell wall macromolecule catabolic process"/>
    <property type="evidence" value="ECO:0007669"/>
    <property type="project" value="InterPro"/>
</dbReference>
<dbReference type="SUPFAM" id="SSF53955">
    <property type="entry name" value="Lysozyme-like"/>
    <property type="match status" value="1"/>
</dbReference>
<dbReference type="EMBL" id="JACHKY010000001">
    <property type="protein sequence ID" value="MBB4796289.1"/>
    <property type="molecule type" value="Genomic_DNA"/>
</dbReference>
<dbReference type="RefSeq" id="WP_221415679.1">
    <property type="nucleotide sequence ID" value="NZ_JACHKY010000001.1"/>
</dbReference>
<dbReference type="Gene3D" id="1.10.530.40">
    <property type="match status" value="1"/>
</dbReference>
<evidence type="ECO:0000256" key="3">
    <source>
        <dbReference type="RuleBase" id="RU003788"/>
    </source>
</evidence>
<comment type="caution">
    <text evidence="4">The sequence shown here is derived from an EMBL/GenBank/DDBJ whole genome shotgun (WGS) entry which is preliminary data.</text>
</comment>
<comment type="catalytic activity">
    <reaction evidence="3">
        <text>Hydrolysis of (1-&gt;4)-beta-linkages between N-acetylmuramic acid and N-acetyl-D-glucosamine residues in a peptidoglycan and between N-acetyl-D-glucosamine residues in chitodextrins.</text>
        <dbReference type="EC" id="3.2.1.17"/>
    </reaction>
</comment>
<proteinExistence type="inferred from homology"/>
<keyword evidence="1 3" id="KW-0929">Antimicrobial</keyword>
<comment type="similarity">
    <text evidence="3">Belongs to the glycosyl hydrolase 24 family.</text>
</comment>
<dbReference type="GO" id="GO:0009253">
    <property type="term" value="P:peptidoglycan catabolic process"/>
    <property type="evidence" value="ECO:0007669"/>
    <property type="project" value="InterPro"/>
</dbReference>
<keyword evidence="3 4" id="KW-0326">Glycosidase</keyword>
<dbReference type="InterPro" id="IPR023346">
    <property type="entry name" value="Lysozyme-like_dom_sf"/>
</dbReference>
<evidence type="ECO:0000256" key="1">
    <source>
        <dbReference type="ARBA" id="ARBA00022529"/>
    </source>
</evidence>
<organism evidence="4 5">
    <name type="scientific">Brevundimonas bullata</name>
    <dbReference type="NCBI Taxonomy" id="13160"/>
    <lineage>
        <taxon>Bacteria</taxon>
        <taxon>Pseudomonadati</taxon>
        <taxon>Pseudomonadota</taxon>
        <taxon>Alphaproteobacteria</taxon>
        <taxon>Caulobacterales</taxon>
        <taxon>Caulobacteraceae</taxon>
        <taxon>Brevundimonas</taxon>
    </lineage>
</organism>